<accession>A0ABR2IHD1</accession>
<dbReference type="PANTHER" id="PTHR44305:SF24">
    <property type="entry name" value="TYROSINE-PROTEIN KINASE C03B1.5-RELATED"/>
    <property type="match status" value="1"/>
</dbReference>
<feature type="domain" description="Protein kinase" evidence="2">
    <location>
        <begin position="136"/>
        <end position="486"/>
    </location>
</feature>
<proteinExistence type="predicted"/>
<gene>
    <name evidence="3" type="ORF">PGQ11_008758</name>
</gene>
<dbReference type="PROSITE" id="PS50011">
    <property type="entry name" value="PROTEIN_KINASE_DOM"/>
    <property type="match status" value="1"/>
</dbReference>
<evidence type="ECO:0000313" key="3">
    <source>
        <dbReference type="EMBL" id="KAK8862523.1"/>
    </source>
</evidence>
<dbReference type="SMART" id="SM00220">
    <property type="entry name" value="S_TKc"/>
    <property type="match status" value="1"/>
</dbReference>
<organism evidence="3 4">
    <name type="scientific">Apiospora arundinis</name>
    <dbReference type="NCBI Taxonomy" id="335852"/>
    <lineage>
        <taxon>Eukaryota</taxon>
        <taxon>Fungi</taxon>
        <taxon>Dikarya</taxon>
        <taxon>Ascomycota</taxon>
        <taxon>Pezizomycotina</taxon>
        <taxon>Sordariomycetes</taxon>
        <taxon>Xylariomycetidae</taxon>
        <taxon>Amphisphaeriales</taxon>
        <taxon>Apiosporaceae</taxon>
        <taxon>Apiospora</taxon>
    </lineage>
</organism>
<dbReference type="SUPFAM" id="SSF56112">
    <property type="entry name" value="Protein kinase-like (PK-like)"/>
    <property type="match status" value="1"/>
</dbReference>
<dbReference type="InterPro" id="IPR053083">
    <property type="entry name" value="TF_kinase-domain_protein"/>
</dbReference>
<name>A0ABR2IHD1_9PEZI</name>
<protein>
    <submittedName>
        <fullName evidence="3">Kinase-like domain-containing protein</fullName>
    </submittedName>
</protein>
<evidence type="ECO:0000256" key="1">
    <source>
        <dbReference type="SAM" id="MobiDB-lite"/>
    </source>
</evidence>
<dbReference type="Proteomes" id="UP001390339">
    <property type="component" value="Unassembled WGS sequence"/>
</dbReference>
<keyword evidence="4" id="KW-1185">Reference proteome</keyword>
<dbReference type="PANTHER" id="PTHR44305">
    <property type="entry name" value="SI:DKEY-192D15.2-RELATED"/>
    <property type="match status" value="1"/>
</dbReference>
<reference evidence="3 4" key="1">
    <citation type="journal article" date="2024" name="IMA Fungus">
        <title>Apiospora arundinis, a panoply of carbohydrate-active enzymes and secondary metabolites.</title>
        <authorList>
            <person name="Sorensen T."/>
            <person name="Petersen C."/>
            <person name="Muurmann A.T."/>
            <person name="Christiansen J.V."/>
            <person name="Brundto M.L."/>
            <person name="Overgaard C.K."/>
            <person name="Boysen A.T."/>
            <person name="Wollenberg R.D."/>
            <person name="Larsen T.O."/>
            <person name="Sorensen J.L."/>
            <person name="Nielsen K.L."/>
            <person name="Sondergaard T.E."/>
        </authorList>
    </citation>
    <scope>NUCLEOTIDE SEQUENCE [LARGE SCALE GENOMIC DNA]</scope>
    <source>
        <strain evidence="3 4">AAU 773</strain>
    </source>
</reference>
<sequence length="618" mass="68603">MWWDATQIEATVTWQFVCNQLLPEEIQKLDLALGFGDGLTDGTYWEWIREKAPRIFLILADLGAPDQIFSIVDDSWDDDDLPIALDQIERLALTSTRNGKIDRKFYYRQFHYLIRPLEKGGHCAYGDDEVIPLDIVDRRPVAGLNQNHTVDKVELPNYPGEILSRRRIPVGTAPGVLAEGDFLWEINYTKNIQNDHLVSYFASYTHQGFGYVLFTPASDYNLKTILGALPAPLKALSKQDRRTYVMNWIHCLVDTLCYLHNRGWAHGQIKPSTVLFNSKHHVFFTDLSRISAETLANSSDKAAFDRESYIYAAPEQWFRPPAGATNNQRRAAANSSPSSPPDEYTFSIPRHGSEPSNNSNSASAFYTSTPNLNPQAADIFSLGCVILELLSLQMKRPTRSFASHRAAKHKMPGRGGAVPDSSFHKNLGQVESWMAGLAKDADKKKGKDAVFRGVAPLCKVVARMLSVAPQDRPTAQEVVQETYKVLRESGVSEPHCVHQYGGGGWEYGMGGLRISGKDHDNRAAKTSTAVDGDDDGFQYNPPVIIGKRPSVIGGSPAATATSEKTHDNTTTFERYKRTSSSGGGEKGRDSPTLSGFEAIQNIRVNKVRDWQTPTYAGT</sequence>
<dbReference type="Gene3D" id="1.10.510.10">
    <property type="entry name" value="Transferase(Phosphotransferase) domain 1"/>
    <property type="match status" value="1"/>
</dbReference>
<feature type="region of interest" description="Disordered" evidence="1">
    <location>
        <begin position="320"/>
        <end position="362"/>
    </location>
</feature>
<dbReference type="EMBL" id="JAPCWZ010000005">
    <property type="protein sequence ID" value="KAK8862523.1"/>
    <property type="molecule type" value="Genomic_DNA"/>
</dbReference>
<evidence type="ECO:0000259" key="2">
    <source>
        <dbReference type="PROSITE" id="PS50011"/>
    </source>
</evidence>
<feature type="region of interest" description="Disordered" evidence="1">
    <location>
        <begin position="543"/>
        <end position="595"/>
    </location>
</feature>
<dbReference type="InterPro" id="IPR000719">
    <property type="entry name" value="Prot_kinase_dom"/>
</dbReference>
<comment type="caution">
    <text evidence="3">The sequence shown here is derived from an EMBL/GenBank/DDBJ whole genome shotgun (WGS) entry which is preliminary data.</text>
</comment>
<dbReference type="InterPro" id="IPR011009">
    <property type="entry name" value="Kinase-like_dom_sf"/>
</dbReference>
<feature type="compositionally biased region" description="Polar residues" evidence="1">
    <location>
        <begin position="558"/>
        <end position="572"/>
    </location>
</feature>
<evidence type="ECO:0000313" key="4">
    <source>
        <dbReference type="Proteomes" id="UP001390339"/>
    </source>
</evidence>